<dbReference type="InterPro" id="IPR001356">
    <property type="entry name" value="HD"/>
</dbReference>
<evidence type="ECO:0000256" key="2">
    <source>
        <dbReference type="ARBA" id="ARBA00022473"/>
    </source>
</evidence>
<dbReference type="Pfam" id="PF00046">
    <property type="entry name" value="Homeodomain"/>
    <property type="match status" value="1"/>
</dbReference>
<dbReference type="Proteomes" id="UP001367676">
    <property type="component" value="Unassembled WGS sequence"/>
</dbReference>
<dbReference type="GO" id="GO:0005634">
    <property type="term" value="C:nucleus"/>
    <property type="evidence" value="ECO:0007669"/>
    <property type="project" value="UniProtKB-SubCell"/>
</dbReference>
<dbReference type="InterPro" id="IPR009057">
    <property type="entry name" value="Homeodomain-like_sf"/>
</dbReference>
<evidence type="ECO:0000256" key="4">
    <source>
        <dbReference type="ARBA" id="ARBA00023155"/>
    </source>
</evidence>
<dbReference type="AlphaFoldDB" id="A0AAN9TKL3"/>
<dbReference type="InterPro" id="IPR000047">
    <property type="entry name" value="HTH_motif"/>
</dbReference>
<evidence type="ECO:0000256" key="5">
    <source>
        <dbReference type="ARBA" id="ARBA00023242"/>
    </source>
</evidence>
<proteinExistence type="predicted"/>
<dbReference type="Pfam" id="PF03826">
    <property type="entry name" value="OAR"/>
    <property type="match status" value="1"/>
</dbReference>
<feature type="DNA-binding region" description="Homeobox" evidence="6">
    <location>
        <begin position="47"/>
        <end position="106"/>
    </location>
</feature>
<feature type="compositionally biased region" description="Low complexity" evidence="8">
    <location>
        <begin position="224"/>
        <end position="234"/>
    </location>
</feature>
<reference evidence="11 12" key="1">
    <citation type="submission" date="2024-03" db="EMBL/GenBank/DDBJ databases">
        <title>Adaptation during the transition from Ophiocordyceps entomopathogen to insect associate is accompanied by gene loss and intensified selection.</title>
        <authorList>
            <person name="Ward C.M."/>
            <person name="Onetto C.A."/>
            <person name="Borneman A.R."/>
        </authorList>
    </citation>
    <scope>NUCLEOTIDE SEQUENCE [LARGE SCALE GENOMIC DNA]</scope>
    <source>
        <strain evidence="11">AWRI1</strain>
        <tissue evidence="11">Single Adult Female</tissue>
    </source>
</reference>
<evidence type="ECO:0000256" key="1">
    <source>
        <dbReference type="ARBA" id="ARBA00004123"/>
    </source>
</evidence>
<feature type="compositionally biased region" description="Basic and acidic residues" evidence="8">
    <location>
        <begin position="240"/>
        <end position="249"/>
    </location>
</feature>
<keyword evidence="3 6" id="KW-0238">DNA-binding</keyword>
<dbReference type="SUPFAM" id="SSF46689">
    <property type="entry name" value="Homeodomain-like"/>
    <property type="match status" value="1"/>
</dbReference>
<evidence type="ECO:0000256" key="8">
    <source>
        <dbReference type="SAM" id="MobiDB-lite"/>
    </source>
</evidence>
<comment type="subcellular location">
    <subcellularLocation>
        <location evidence="1 6 7">Nucleus</location>
    </subcellularLocation>
</comment>
<dbReference type="PROSITE" id="PS50803">
    <property type="entry name" value="OAR"/>
    <property type="match status" value="1"/>
</dbReference>
<feature type="domain" description="OAR" evidence="10">
    <location>
        <begin position="246"/>
        <end position="259"/>
    </location>
</feature>
<feature type="domain" description="Homeobox" evidence="9">
    <location>
        <begin position="45"/>
        <end position="105"/>
    </location>
</feature>
<dbReference type="CDD" id="cd00086">
    <property type="entry name" value="homeodomain"/>
    <property type="match status" value="1"/>
</dbReference>
<evidence type="ECO:0000256" key="7">
    <source>
        <dbReference type="RuleBase" id="RU000682"/>
    </source>
</evidence>
<evidence type="ECO:0000313" key="11">
    <source>
        <dbReference type="EMBL" id="KAK7576252.1"/>
    </source>
</evidence>
<evidence type="ECO:0000256" key="3">
    <source>
        <dbReference type="ARBA" id="ARBA00023125"/>
    </source>
</evidence>
<organism evidence="11 12">
    <name type="scientific">Parthenolecanium corni</name>
    <dbReference type="NCBI Taxonomy" id="536013"/>
    <lineage>
        <taxon>Eukaryota</taxon>
        <taxon>Metazoa</taxon>
        <taxon>Ecdysozoa</taxon>
        <taxon>Arthropoda</taxon>
        <taxon>Hexapoda</taxon>
        <taxon>Insecta</taxon>
        <taxon>Pterygota</taxon>
        <taxon>Neoptera</taxon>
        <taxon>Paraneoptera</taxon>
        <taxon>Hemiptera</taxon>
        <taxon>Sternorrhyncha</taxon>
        <taxon>Coccoidea</taxon>
        <taxon>Coccidae</taxon>
        <taxon>Parthenolecanium</taxon>
    </lineage>
</organism>
<evidence type="ECO:0000256" key="6">
    <source>
        <dbReference type="PROSITE-ProRule" id="PRU00108"/>
    </source>
</evidence>
<feature type="compositionally biased region" description="Basic and acidic residues" evidence="8">
    <location>
        <begin position="1"/>
        <end position="12"/>
    </location>
</feature>
<keyword evidence="2" id="KW-0217">Developmental protein</keyword>
<comment type="caution">
    <text evidence="11">The sequence shown here is derived from an EMBL/GenBank/DDBJ whole genome shotgun (WGS) entry which is preliminary data.</text>
</comment>
<dbReference type="PROSITE" id="PS50071">
    <property type="entry name" value="HOMEOBOX_2"/>
    <property type="match status" value="1"/>
</dbReference>
<accession>A0AAN9TKL3</accession>
<dbReference type="SMART" id="SM00389">
    <property type="entry name" value="HOX"/>
    <property type="match status" value="1"/>
</dbReference>
<protein>
    <submittedName>
        <fullName evidence="11">Uncharacterized protein</fullName>
    </submittedName>
</protein>
<dbReference type="FunFam" id="1.10.10.60:FF:000102">
    <property type="entry name" value="Aristaless related homeobox"/>
    <property type="match status" value="1"/>
</dbReference>
<dbReference type="PRINTS" id="PR00031">
    <property type="entry name" value="HTHREPRESSR"/>
</dbReference>
<keyword evidence="4 6" id="KW-0371">Homeobox</keyword>
<dbReference type="EMBL" id="JBBCAQ010000036">
    <property type="protein sequence ID" value="KAK7576252.1"/>
    <property type="molecule type" value="Genomic_DNA"/>
</dbReference>
<dbReference type="Gene3D" id="1.10.10.60">
    <property type="entry name" value="Homeodomain-like"/>
    <property type="match status" value="1"/>
</dbReference>
<sequence length="272" mass="30436">MTPPDLKCEKSGDSGSDYASRPASREEAGSSDPDGDPDDICTPKRKQRRYRTTFTSLQLEELEKAFSRTHYPDVFTREELATRIGLTEARIQVWFQNRRAKWRKQEKVGPAGHPYNPYLNNNNTAVTSTPTIAPSLPNPFVHVGFNMSRRTFDHFRYPQISPNHLFLGHSPHIPRPPPLLGHLAATAYNHNNTFQTLLANISAVRPNLTTDPSSISPVESEEGLSPTAAALSSPPASPPDLDRKNSSIADLRLKARQHELRLELLRKNDLVS</sequence>
<keyword evidence="12" id="KW-1185">Reference proteome</keyword>
<evidence type="ECO:0000259" key="10">
    <source>
        <dbReference type="PROSITE" id="PS50803"/>
    </source>
</evidence>
<dbReference type="PANTHER" id="PTHR24329:SF543">
    <property type="entry name" value="FI01017P-RELATED"/>
    <property type="match status" value="1"/>
</dbReference>
<gene>
    <name evidence="11" type="ORF">V9T40_012538</name>
</gene>
<feature type="region of interest" description="Disordered" evidence="8">
    <location>
        <begin position="1"/>
        <end position="47"/>
    </location>
</feature>
<dbReference type="InterPro" id="IPR003654">
    <property type="entry name" value="OAR_dom"/>
</dbReference>
<evidence type="ECO:0000313" key="12">
    <source>
        <dbReference type="Proteomes" id="UP001367676"/>
    </source>
</evidence>
<name>A0AAN9TKL3_9HEMI</name>
<dbReference type="GO" id="GO:0000977">
    <property type="term" value="F:RNA polymerase II transcription regulatory region sequence-specific DNA binding"/>
    <property type="evidence" value="ECO:0007669"/>
    <property type="project" value="TreeGrafter"/>
</dbReference>
<dbReference type="GO" id="GO:0000981">
    <property type="term" value="F:DNA-binding transcription factor activity, RNA polymerase II-specific"/>
    <property type="evidence" value="ECO:0007669"/>
    <property type="project" value="InterPro"/>
</dbReference>
<evidence type="ECO:0000259" key="9">
    <source>
        <dbReference type="PROSITE" id="PS50071"/>
    </source>
</evidence>
<dbReference type="InterPro" id="IPR017970">
    <property type="entry name" value="Homeobox_CS"/>
</dbReference>
<keyword evidence="5 6" id="KW-0539">Nucleus</keyword>
<feature type="region of interest" description="Disordered" evidence="8">
    <location>
        <begin position="211"/>
        <end position="249"/>
    </location>
</feature>
<dbReference type="InterPro" id="IPR050649">
    <property type="entry name" value="Paired_Homeobox_TFs"/>
</dbReference>
<dbReference type="PANTHER" id="PTHR24329">
    <property type="entry name" value="HOMEOBOX PROTEIN ARISTALESS"/>
    <property type="match status" value="1"/>
</dbReference>
<dbReference type="PROSITE" id="PS00027">
    <property type="entry name" value="HOMEOBOX_1"/>
    <property type="match status" value="1"/>
</dbReference>